<dbReference type="EMBL" id="LBVP01000024">
    <property type="protein sequence ID" value="KKQ88274.1"/>
    <property type="molecule type" value="Genomic_DNA"/>
</dbReference>
<proteinExistence type="predicted"/>
<reference evidence="1 2" key="1">
    <citation type="journal article" date="2015" name="Nature">
        <title>rRNA introns, odd ribosomes, and small enigmatic genomes across a large radiation of phyla.</title>
        <authorList>
            <person name="Brown C.T."/>
            <person name="Hug L.A."/>
            <person name="Thomas B.C."/>
            <person name="Sharon I."/>
            <person name="Castelle C.J."/>
            <person name="Singh A."/>
            <person name="Wilkins M.J."/>
            <person name="Williams K.H."/>
            <person name="Banfield J.F."/>
        </authorList>
    </citation>
    <scope>NUCLEOTIDE SEQUENCE [LARGE SCALE GENOMIC DNA]</scope>
</reference>
<protein>
    <submittedName>
        <fullName evidence="1">Uncharacterized protein</fullName>
    </submittedName>
</protein>
<sequence length="45" mass="5112">MGIFGGFYKGDRRKSKKEVLEKKAAKIIRIQTVPKVEILGKKGKH</sequence>
<accession>A0A0G0NQW4</accession>
<comment type="caution">
    <text evidence="1">The sequence shown here is derived from an EMBL/GenBank/DDBJ whole genome shotgun (WGS) entry which is preliminary data.</text>
</comment>
<organism evidence="1 2">
    <name type="scientific">Candidatus Curtissbacteria bacterium GW2011_GWC2_38_9</name>
    <dbReference type="NCBI Taxonomy" id="1618414"/>
    <lineage>
        <taxon>Bacteria</taxon>
        <taxon>Candidatus Curtissiibacteriota</taxon>
    </lineage>
</organism>
<dbReference type="AlphaFoldDB" id="A0A0G0NQW4"/>
<dbReference type="Proteomes" id="UP000034893">
    <property type="component" value="Unassembled WGS sequence"/>
</dbReference>
<gene>
    <name evidence="1" type="ORF">UT12_C0024G0005</name>
</gene>
<evidence type="ECO:0000313" key="1">
    <source>
        <dbReference type="EMBL" id="KKQ88274.1"/>
    </source>
</evidence>
<name>A0A0G0NQW4_9BACT</name>
<evidence type="ECO:0000313" key="2">
    <source>
        <dbReference type="Proteomes" id="UP000034893"/>
    </source>
</evidence>